<dbReference type="SUPFAM" id="SSF51905">
    <property type="entry name" value="FAD/NAD(P)-binding domain"/>
    <property type="match status" value="1"/>
</dbReference>
<name>A0A6A6PHL5_9PEZI</name>
<dbReference type="InterPro" id="IPR036188">
    <property type="entry name" value="FAD/NAD-bd_sf"/>
</dbReference>
<keyword evidence="2" id="KW-1185">Reference proteome</keyword>
<dbReference type="OrthoDB" id="5977668at2759"/>
<dbReference type="AlphaFoldDB" id="A0A6A6PHL5"/>
<dbReference type="InterPro" id="IPR050464">
    <property type="entry name" value="Zeta_carotene_desat/Oxidored"/>
</dbReference>
<dbReference type="EMBL" id="MU001642">
    <property type="protein sequence ID" value="KAF2479231.1"/>
    <property type="molecule type" value="Genomic_DNA"/>
</dbReference>
<organism evidence="1 2">
    <name type="scientific">Neohortaea acidophila</name>
    <dbReference type="NCBI Taxonomy" id="245834"/>
    <lineage>
        <taxon>Eukaryota</taxon>
        <taxon>Fungi</taxon>
        <taxon>Dikarya</taxon>
        <taxon>Ascomycota</taxon>
        <taxon>Pezizomycotina</taxon>
        <taxon>Dothideomycetes</taxon>
        <taxon>Dothideomycetidae</taxon>
        <taxon>Mycosphaerellales</taxon>
        <taxon>Teratosphaeriaceae</taxon>
        <taxon>Neohortaea</taxon>
    </lineage>
</organism>
<dbReference type="FunFam" id="1.10.405.20:FF:000001">
    <property type="entry name" value="Amine oxidase"/>
    <property type="match status" value="1"/>
</dbReference>
<dbReference type="PANTHER" id="PTHR42923:SF17">
    <property type="entry name" value="AMINE OXIDASE DOMAIN-CONTAINING PROTEIN"/>
    <property type="match status" value="1"/>
</dbReference>
<dbReference type="Gene3D" id="1.10.405.20">
    <property type="match status" value="1"/>
</dbReference>
<dbReference type="GeneID" id="54479286"/>
<dbReference type="Proteomes" id="UP000799767">
    <property type="component" value="Unassembled WGS sequence"/>
</dbReference>
<evidence type="ECO:0000313" key="2">
    <source>
        <dbReference type="Proteomes" id="UP000799767"/>
    </source>
</evidence>
<evidence type="ECO:0000313" key="1">
    <source>
        <dbReference type="EMBL" id="KAF2479231.1"/>
    </source>
</evidence>
<proteinExistence type="predicted"/>
<accession>A0A6A6PHL5</accession>
<dbReference type="Gene3D" id="3.30.70.1990">
    <property type="match status" value="1"/>
</dbReference>
<protein>
    <recommendedName>
        <fullName evidence="3">Amine oxidase domain-containing protein</fullName>
    </recommendedName>
</protein>
<dbReference type="GO" id="GO:0016491">
    <property type="term" value="F:oxidoreductase activity"/>
    <property type="evidence" value="ECO:0007669"/>
    <property type="project" value="TreeGrafter"/>
</dbReference>
<dbReference type="PANTHER" id="PTHR42923">
    <property type="entry name" value="PROTOPORPHYRINOGEN OXIDASE"/>
    <property type="match status" value="1"/>
</dbReference>
<evidence type="ECO:0008006" key="3">
    <source>
        <dbReference type="Google" id="ProtNLM"/>
    </source>
</evidence>
<dbReference type="RefSeq" id="XP_033585801.1">
    <property type="nucleotide sequence ID" value="XM_033738284.1"/>
</dbReference>
<reference evidence="1" key="1">
    <citation type="journal article" date="2020" name="Stud. Mycol.">
        <title>101 Dothideomycetes genomes: a test case for predicting lifestyles and emergence of pathogens.</title>
        <authorList>
            <person name="Haridas S."/>
            <person name="Albert R."/>
            <person name="Binder M."/>
            <person name="Bloem J."/>
            <person name="Labutti K."/>
            <person name="Salamov A."/>
            <person name="Andreopoulos B."/>
            <person name="Baker S."/>
            <person name="Barry K."/>
            <person name="Bills G."/>
            <person name="Bluhm B."/>
            <person name="Cannon C."/>
            <person name="Castanera R."/>
            <person name="Culley D."/>
            <person name="Daum C."/>
            <person name="Ezra D."/>
            <person name="Gonzalez J."/>
            <person name="Henrissat B."/>
            <person name="Kuo A."/>
            <person name="Liang C."/>
            <person name="Lipzen A."/>
            <person name="Lutzoni F."/>
            <person name="Magnuson J."/>
            <person name="Mondo S."/>
            <person name="Nolan M."/>
            <person name="Ohm R."/>
            <person name="Pangilinan J."/>
            <person name="Park H.-J."/>
            <person name="Ramirez L."/>
            <person name="Alfaro M."/>
            <person name="Sun H."/>
            <person name="Tritt A."/>
            <person name="Yoshinaga Y."/>
            <person name="Zwiers L.-H."/>
            <person name="Turgeon B."/>
            <person name="Goodwin S."/>
            <person name="Spatafora J."/>
            <person name="Crous P."/>
            <person name="Grigoriev I."/>
        </authorList>
    </citation>
    <scope>NUCLEOTIDE SEQUENCE</scope>
    <source>
        <strain evidence="1">CBS 113389</strain>
    </source>
</reference>
<sequence>MAVGADVERTSIYKRVAIIGSGCAALGAAYAIKDTDYEVHIFEKDARLGGHTNTQTWTKNGHSTPVDTGFIVMNSATYPNFINFLNDVGVPIKATEMSFAVSRDEGKLEWSGSGRGIFAQRRNLFRLGHWRMILDIMRFEQHALDLLRRDDEEARSITIGRYLTKEGYSQAFKDDYLIPMTAAVWSTSPDKTSLEFPAQTLIRFMWNHHLLSTVSRRPDWLTIPGGSQQYIDAIVQAYPKGRLHIHRSAQVIGINRSPPGTNMPARLYWQQNDQTPATTHNDTFAHVIFACHGDQILPILTGSPKDQPNNTATPEERALFSAFQTTRNECYLHSDLSLMPTRPATWSSWNYLISTSHGPPSKLPHPAGVSLTYNMNILQHLSRKLYGDVLVTMNPPHPPVADTIQGTFSYEHPLYTVAAVRAQQELETLQNKRGVSYAGAWTKYGFHEDGFSSGVRVAIEHLGATVPFEFVDSTFSRGAVPPVPALLDLLVRLVVWVLGLGVRLLEGVLGLPGVGLLVALVTFVPLKMVETLETAGVIA</sequence>
<dbReference type="Pfam" id="PF13450">
    <property type="entry name" value="NAD_binding_8"/>
    <property type="match status" value="1"/>
</dbReference>
<gene>
    <name evidence="1" type="ORF">BDY17DRAFT_356615</name>
</gene>
<dbReference type="Gene3D" id="3.50.50.60">
    <property type="entry name" value="FAD/NAD(P)-binding domain"/>
    <property type="match status" value="1"/>
</dbReference>